<dbReference type="GO" id="GO:0005507">
    <property type="term" value="F:copper ion binding"/>
    <property type="evidence" value="ECO:0007669"/>
    <property type="project" value="InterPro"/>
</dbReference>
<feature type="transmembrane region" description="Helical" evidence="4">
    <location>
        <begin position="199"/>
        <end position="220"/>
    </location>
</feature>
<feature type="signal peptide" evidence="5">
    <location>
        <begin position="1"/>
        <end position="30"/>
    </location>
</feature>
<feature type="compositionally biased region" description="Low complexity" evidence="3">
    <location>
        <begin position="172"/>
        <end position="192"/>
    </location>
</feature>
<evidence type="ECO:0000256" key="4">
    <source>
        <dbReference type="SAM" id="Phobius"/>
    </source>
</evidence>
<dbReference type="Gene3D" id="2.60.40.1220">
    <property type="match status" value="1"/>
</dbReference>
<keyword evidence="4" id="KW-0812">Transmembrane</keyword>
<dbReference type="InterPro" id="IPR006311">
    <property type="entry name" value="TAT_signal"/>
</dbReference>
<dbReference type="InterPro" id="IPR014755">
    <property type="entry name" value="Cu-Rt/internalin_Ig-like"/>
</dbReference>
<evidence type="ECO:0000313" key="7">
    <source>
        <dbReference type="EMBL" id="MBB5843565.1"/>
    </source>
</evidence>
<dbReference type="SUPFAM" id="SSF81296">
    <property type="entry name" value="E set domains"/>
    <property type="match status" value="1"/>
</dbReference>
<dbReference type="AlphaFoldDB" id="A0A841APS4"/>
<dbReference type="GO" id="GO:0046688">
    <property type="term" value="P:response to copper ion"/>
    <property type="evidence" value="ECO:0007669"/>
    <property type="project" value="InterPro"/>
</dbReference>
<dbReference type="Proteomes" id="UP000536685">
    <property type="component" value="Unassembled WGS sequence"/>
</dbReference>
<evidence type="ECO:0000256" key="5">
    <source>
        <dbReference type="SAM" id="SignalP"/>
    </source>
</evidence>
<evidence type="ECO:0000259" key="6">
    <source>
        <dbReference type="Pfam" id="PF04234"/>
    </source>
</evidence>
<keyword evidence="8" id="KW-1185">Reference proteome</keyword>
<feature type="region of interest" description="Disordered" evidence="3">
    <location>
        <begin position="155"/>
        <end position="192"/>
    </location>
</feature>
<dbReference type="InterPro" id="IPR007348">
    <property type="entry name" value="CopC_dom"/>
</dbReference>
<reference evidence="7 8" key="1">
    <citation type="submission" date="2020-08" db="EMBL/GenBank/DDBJ databases">
        <title>Sequencing the genomes of 1000 actinobacteria strains.</title>
        <authorList>
            <person name="Klenk H.-P."/>
        </authorList>
    </citation>
    <scope>NUCLEOTIDE SEQUENCE [LARGE SCALE GENOMIC DNA]</scope>
    <source>
        <strain evidence="7 8">DSM 105784</strain>
    </source>
</reference>
<name>A0A841APS4_9MICO</name>
<feature type="chain" id="PRO_5032545206" evidence="5">
    <location>
        <begin position="31"/>
        <end position="240"/>
    </location>
</feature>
<keyword evidence="4" id="KW-1133">Transmembrane helix</keyword>
<keyword evidence="4" id="KW-0472">Membrane</keyword>
<dbReference type="Pfam" id="PF04234">
    <property type="entry name" value="CopC"/>
    <property type="match status" value="1"/>
</dbReference>
<protein>
    <submittedName>
        <fullName evidence="7">Methionine-rich copper-binding protein CopC</fullName>
    </submittedName>
</protein>
<accession>A0A841APS4</accession>
<evidence type="ECO:0000313" key="8">
    <source>
        <dbReference type="Proteomes" id="UP000536685"/>
    </source>
</evidence>
<comment type="caution">
    <text evidence="7">The sequence shown here is derived from an EMBL/GenBank/DDBJ whole genome shotgun (WGS) entry which is preliminary data.</text>
</comment>
<dbReference type="InterPro" id="IPR014756">
    <property type="entry name" value="Ig_E-set"/>
</dbReference>
<organism evidence="7 8">
    <name type="scientific">Conyzicola lurida</name>
    <dbReference type="NCBI Taxonomy" id="1172621"/>
    <lineage>
        <taxon>Bacteria</taxon>
        <taxon>Bacillati</taxon>
        <taxon>Actinomycetota</taxon>
        <taxon>Actinomycetes</taxon>
        <taxon>Micrococcales</taxon>
        <taxon>Microbacteriaceae</taxon>
        <taxon>Conyzicola</taxon>
    </lineage>
</organism>
<proteinExistence type="predicted"/>
<dbReference type="EMBL" id="JACHMJ010000001">
    <property type="protein sequence ID" value="MBB5843565.1"/>
    <property type="molecule type" value="Genomic_DNA"/>
</dbReference>
<evidence type="ECO:0000256" key="2">
    <source>
        <dbReference type="ARBA" id="ARBA00023008"/>
    </source>
</evidence>
<feature type="compositionally biased region" description="Polar residues" evidence="3">
    <location>
        <begin position="158"/>
        <end position="171"/>
    </location>
</feature>
<evidence type="ECO:0000256" key="1">
    <source>
        <dbReference type="ARBA" id="ARBA00022729"/>
    </source>
</evidence>
<dbReference type="RefSeq" id="WP_184236509.1">
    <property type="nucleotide sequence ID" value="NZ_JACHMJ010000001.1"/>
</dbReference>
<sequence length="240" mass="24172">MAARRRIAVAGLSVAVAGVAVLGFAAPAQAHDVVVASTPAQGETLTALPEAFSLTMNETLVVSEGTEANFGIRITDAAGLFYGDGCLSFVDATMSTGAYLGAPGTYTVVWQFVSSDGHIVSSSGSGYSPISFTWQPAADAVATVGSATAPVCGVTEVGTATPSPDPTMSTQETPAETPSPSATAATEPSDADASTSSTLLWIGGAGLAVVAAVVVTLLLVRPKKLVDTERDDTERDDTEA</sequence>
<dbReference type="GO" id="GO:0042597">
    <property type="term" value="C:periplasmic space"/>
    <property type="evidence" value="ECO:0007669"/>
    <property type="project" value="InterPro"/>
</dbReference>
<dbReference type="PROSITE" id="PS51318">
    <property type="entry name" value="TAT"/>
    <property type="match status" value="1"/>
</dbReference>
<keyword evidence="1 5" id="KW-0732">Signal</keyword>
<evidence type="ECO:0000256" key="3">
    <source>
        <dbReference type="SAM" id="MobiDB-lite"/>
    </source>
</evidence>
<keyword evidence="2" id="KW-0186">Copper</keyword>
<gene>
    <name evidence="7" type="ORF">HD599_001888</name>
</gene>
<feature type="domain" description="CopC" evidence="6">
    <location>
        <begin position="31"/>
        <end position="123"/>
    </location>
</feature>